<dbReference type="GO" id="GO:0005829">
    <property type="term" value="C:cytosol"/>
    <property type="evidence" value="ECO:0007669"/>
    <property type="project" value="TreeGrafter"/>
</dbReference>
<dbReference type="EMBL" id="UHIC01000001">
    <property type="protein sequence ID" value="SUO97134.1"/>
    <property type="molecule type" value="Genomic_DNA"/>
</dbReference>
<dbReference type="Gene3D" id="1.10.60.30">
    <property type="entry name" value="PSPTO4464-like domains"/>
    <property type="match status" value="2"/>
</dbReference>
<reference evidence="6 7" key="1">
    <citation type="submission" date="2018-06" db="EMBL/GenBank/DDBJ databases">
        <authorList>
            <consortium name="Pathogen Informatics"/>
            <person name="Doyle S."/>
        </authorList>
    </citation>
    <scope>NUCLEOTIDE SEQUENCE [LARGE SCALE GENOMIC DNA]</scope>
    <source>
        <strain evidence="6 7">NCTC13337</strain>
    </source>
</reference>
<keyword evidence="4" id="KW-0694">RNA-binding</keyword>
<evidence type="ECO:0000256" key="2">
    <source>
        <dbReference type="ARBA" id="ARBA00022517"/>
    </source>
</evidence>
<dbReference type="Proteomes" id="UP000254601">
    <property type="component" value="Unassembled WGS sequence"/>
</dbReference>
<dbReference type="GO" id="GO:0019843">
    <property type="term" value="F:rRNA binding"/>
    <property type="evidence" value="ECO:0007669"/>
    <property type="project" value="UniProtKB-KW"/>
</dbReference>
<evidence type="ECO:0000256" key="4">
    <source>
        <dbReference type="ARBA" id="ARBA00022884"/>
    </source>
</evidence>
<evidence type="ECO:0000256" key="5">
    <source>
        <dbReference type="SAM" id="MobiDB-lite"/>
    </source>
</evidence>
<name>A0A380MY41_9GAMM</name>
<feature type="compositionally biased region" description="Polar residues" evidence="5">
    <location>
        <begin position="174"/>
        <end position="186"/>
    </location>
</feature>
<keyword evidence="2" id="KW-0690">Ribosome biogenesis</keyword>
<feature type="compositionally biased region" description="Basic and acidic residues" evidence="5">
    <location>
        <begin position="148"/>
        <end position="163"/>
    </location>
</feature>
<keyword evidence="7" id="KW-1185">Reference proteome</keyword>
<dbReference type="GO" id="GO:0042254">
    <property type="term" value="P:ribosome biogenesis"/>
    <property type="evidence" value="ECO:0007669"/>
    <property type="project" value="UniProtKB-KW"/>
</dbReference>
<dbReference type="PANTHER" id="PTHR38101:SF1">
    <property type="entry name" value="UPF0307 PROTEIN YJGA"/>
    <property type="match status" value="1"/>
</dbReference>
<feature type="region of interest" description="Disordered" evidence="5">
    <location>
        <begin position="148"/>
        <end position="186"/>
    </location>
</feature>
<dbReference type="CDD" id="cd16331">
    <property type="entry name" value="YjgA-like"/>
    <property type="match status" value="1"/>
</dbReference>
<evidence type="ECO:0000256" key="1">
    <source>
        <dbReference type="ARBA" id="ARBA00022490"/>
    </source>
</evidence>
<gene>
    <name evidence="6" type="ORF">NCTC13337_02189</name>
</gene>
<dbReference type="InterPro" id="IPR023153">
    <property type="entry name" value="DarP_sf"/>
</dbReference>
<protein>
    <submittedName>
        <fullName evidence="6">Protein of uncharacterized function (DUF615)</fullName>
    </submittedName>
</protein>
<accession>A0A380MY41</accession>
<proteinExistence type="predicted"/>
<dbReference type="PANTHER" id="PTHR38101">
    <property type="entry name" value="UPF0307 PROTEIN YJGA"/>
    <property type="match status" value="1"/>
</dbReference>
<keyword evidence="1" id="KW-0963">Cytoplasm</keyword>
<dbReference type="RefSeq" id="WP_072576785.1">
    <property type="nucleotide sequence ID" value="NZ_LWHB01000100.1"/>
</dbReference>
<organism evidence="6 7">
    <name type="scientific">Suttonella ornithocola</name>
    <dbReference type="NCBI Taxonomy" id="279832"/>
    <lineage>
        <taxon>Bacteria</taxon>
        <taxon>Pseudomonadati</taxon>
        <taxon>Pseudomonadota</taxon>
        <taxon>Gammaproteobacteria</taxon>
        <taxon>Cardiobacteriales</taxon>
        <taxon>Cardiobacteriaceae</taxon>
        <taxon>Suttonella</taxon>
    </lineage>
</organism>
<dbReference type="InterPro" id="IPR006839">
    <property type="entry name" value="DarP"/>
</dbReference>
<dbReference type="OrthoDB" id="5293604at2"/>
<evidence type="ECO:0000256" key="3">
    <source>
        <dbReference type="ARBA" id="ARBA00022730"/>
    </source>
</evidence>
<keyword evidence="3" id="KW-0699">rRNA-binding</keyword>
<dbReference type="Pfam" id="PF04751">
    <property type="entry name" value="DarP"/>
    <property type="match status" value="1"/>
</dbReference>
<sequence>MTEKEKQYDEEGRVIRENRSALKRERDAIKAFAEELLKLPAQQYPLLPINEALIAALIEGKRLNGNAYQRHLNYLTRLMIEQNPEAIRHAHEHINHPYLHTGHKIQQIQSEIVRLLQNDKNIYNELIARYQDLDIQYVRQLVRETQKHLAKASEKPEETQEKKPGKHQRRLQKYLQSLPLNFTATE</sequence>
<dbReference type="SUPFAM" id="SSF158710">
    <property type="entry name" value="PSPTO4464-like"/>
    <property type="match status" value="1"/>
</dbReference>
<evidence type="ECO:0000313" key="6">
    <source>
        <dbReference type="EMBL" id="SUO97134.1"/>
    </source>
</evidence>
<dbReference type="AlphaFoldDB" id="A0A380MY41"/>
<dbReference type="NCBIfam" id="NF003593">
    <property type="entry name" value="PRK05255.1-1"/>
    <property type="match status" value="1"/>
</dbReference>
<evidence type="ECO:0000313" key="7">
    <source>
        <dbReference type="Proteomes" id="UP000254601"/>
    </source>
</evidence>